<dbReference type="Pfam" id="PF17820">
    <property type="entry name" value="PDZ_6"/>
    <property type="match status" value="1"/>
</dbReference>
<dbReference type="PANTHER" id="PTHR22939">
    <property type="entry name" value="SERINE PROTEASE FAMILY S1C HTRA-RELATED"/>
    <property type="match status" value="1"/>
</dbReference>
<dbReference type="InterPro" id="IPR011782">
    <property type="entry name" value="Pept_S1C_Do"/>
</dbReference>
<evidence type="ECO:0000259" key="12">
    <source>
        <dbReference type="PROSITE" id="PS50106"/>
    </source>
</evidence>
<feature type="domain" description="PDZ" evidence="12">
    <location>
        <begin position="312"/>
        <end position="377"/>
    </location>
</feature>
<dbReference type="InterPro" id="IPR036034">
    <property type="entry name" value="PDZ_sf"/>
</dbReference>
<dbReference type="SUPFAM" id="SSF50156">
    <property type="entry name" value="PDZ domain-like"/>
    <property type="match status" value="2"/>
</dbReference>
<dbReference type="GO" id="GO:0004252">
    <property type="term" value="F:serine-type endopeptidase activity"/>
    <property type="evidence" value="ECO:0007669"/>
    <property type="project" value="InterPro"/>
</dbReference>
<dbReference type="InterPro" id="IPR009003">
    <property type="entry name" value="Peptidase_S1_PA"/>
</dbReference>
<name>A0A8J3DK06_9HYPH</name>
<evidence type="ECO:0000256" key="2">
    <source>
        <dbReference type="ARBA" id="ARBA00010541"/>
    </source>
</evidence>
<gene>
    <name evidence="13" type="ORF">GCM10010136_04760</name>
</gene>
<dbReference type="GO" id="GO:0042597">
    <property type="term" value="C:periplasmic space"/>
    <property type="evidence" value="ECO:0007669"/>
    <property type="project" value="UniProtKB-SubCell"/>
</dbReference>
<comment type="subcellular location">
    <subcellularLocation>
        <location evidence="1">Periplasm</location>
    </subcellularLocation>
</comment>
<keyword evidence="14" id="KW-1185">Reference proteome</keyword>
<feature type="signal peptide" evidence="11">
    <location>
        <begin position="1"/>
        <end position="27"/>
    </location>
</feature>
<evidence type="ECO:0000313" key="13">
    <source>
        <dbReference type="EMBL" id="GHC63161.1"/>
    </source>
</evidence>
<dbReference type="NCBIfam" id="TIGR02037">
    <property type="entry name" value="degP_htrA_DO"/>
    <property type="match status" value="1"/>
</dbReference>
<dbReference type="AlphaFoldDB" id="A0A8J3DK06"/>
<dbReference type="GO" id="GO:0006508">
    <property type="term" value="P:proteolysis"/>
    <property type="evidence" value="ECO:0007669"/>
    <property type="project" value="UniProtKB-KW"/>
</dbReference>
<dbReference type="Proteomes" id="UP000641137">
    <property type="component" value="Unassembled WGS sequence"/>
</dbReference>
<feature type="binding site" evidence="10">
    <location>
        <position position="166"/>
    </location>
    <ligand>
        <name>substrate</name>
    </ligand>
</feature>
<dbReference type="Pfam" id="PF13180">
    <property type="entry name" value="PDZ_2"/>
    <property type="match status" value="1"/>
</dbReference>
<evidence type="ECO:0000256" key="6">
    <source>
        <dbReference type="ARBA" id="ARBA00022764"/>
    </source>
</evidence>
<dbReference type="InterPro" id="IPR001478">
    <property type="entry name" value="PDZ"/>
</dbReference>
<feature type="active site" description="Charge relay system" evidence="9">
    <location>
        <position position="166"/>
    </location>
</feature>
<dbReference type="PROSITE" id="PS50106">
    <property type="entry name" value="PDZ"/>
    <property type="match status" value="2"/>
</dbReference>
<evidence type="ECO:0000256" key="4">
    <source>
        <dbReference type="ARBA" id="ARBA00022729"/>
    </source>
</evidence>
<keyword evidence="8" id="KW-0720">Serine protease</keyword>
<dbReference type="SMART" id="SM00228">
    <property type="entry name" value="PDZ"/>
    <property type="match status" value="2"/>
</dbReference>
<proteinExistence type="inferred from homology"/>
<protein>
    <submittedName>
        <fullName evidence="13">Serine endoprotease DegQ</fullName>
    </submittedName>
</protein>
<dbReference type="SUPFAM" id="SSF50494">
    <property type="entry name" value="Trypsin-like serine proteases"/>
    <property type="match status" value="1"/>
</dbReference>
<keyword evidence="6" id="KW-0574">Periplasm</keyword>
<reference evidence="13" key="1">
    <citation type="journal article" date="2014" name="Int. J. Syst. Evol. Microbiol.">
        <title>Complete genome sequence of Corynebacterium casei LMG S-19264T (=DSM 44701T), isolated from a smear-ripened cheese.</title>
        <authorList>
            <consortium name="US DOE Joint Genome Institute (JGI-PGF)"/>
            <person name="Walter F."/>
            <person name="Albersmeier A."/>
            <person name="Kalinowski J."/>
            <person name="Ruckert C."/>
        </authorList>
    </citation>
    <scope>NUCLEOTIDE SEQUENCE</scope>
    <source>
        <strain evidence="13">KCTC 42097</strain>
    </source>
</reference>
<dbReference type="Gene3D" id="2.30.42.10">
    <property type="match status" value="2"/>
</dbReference>
<dbReference type="Gene3D" id="2.40.10.120">
    <property type="match status" value="1"/>
</dbReference>
<evidence type="ECO:0000256" key="9">
    <source>
        <dbReference type="PIRSR" id="PIRSR611782-1"/>
    </source>
</evidence>
<keyword evidence="7" id="KW-0378">Hydrolase</keyword>
<feature type="chain" id="PRO_5038985588" evidence="11">
    <location>
        <begin position="28"/>
        <end position="495"/>
    </location>
</feature>
<keyword evidence="4 11" id="KW-0732">Signal</keyword>
<dbReference type="RefSeq" id="WP_244636573.1">
    <property type="nucleotide sequence ID" value="NZ_BMZO01000001.1"/>
</dbReference>
<evidence type="ECO:0000256" key="8">
    <source>
        <dbReference type="ARBA" id="ARBA00022825"/>
    </source>
</evidence>
<evidence type="ECO:0000256" key="1">
    <source>
        <dbReference type="ARBA" id="ARBA00004418"/>
    </source>
</evidence>
<feature type="active site" description="Charge relay system" evidence="9">
    <location>
        <position position="136"/>
    </location>
</feature>
<keyword evidence="3" id="KW-0645">Protease</keyword>
<dbReference type="PRINTS" id="PR00834">
    <property type="entry name" value="PROTEASES2C"/>
</dbReference>
<evidence type="ECO:0000256" key="10">
    <source>
        <dbReference type="PIRSR" id="PIRSR611782-2"/>
    </source>
</evidence>
<sequence length="495" mass="52355">MIFNQGFGMRFTKAVFFAILATNVAFAPAVAQEQNKGVVGQLSDLLRGNTTAPADKRVPFSREEVTLSYAPLVRETAPAVVNVYASQEVRPSRSPFAGDPFFEQFFGRQQMAPRQRSSLGSGVIVDAGGFIVTNNHVIADADKIKVALADGREFDSQVVLKDESLDLAILKIAGSEEFPVLRIGDSDALEVGDLVLAMGNPFGVGQTTTSGIISGLARSHVGITDFGFFIQTDAAINPGNSGGALIDMHGSLIGINTAIFSRSGGSIGIGFAIPSNLVAAVVEAAKRGDDFFERPYIGAEFAPVTAMIAESLGLNRPHGALVASVVEGSPAQKAGLQAGDLVTGMDGQPIDNVDALGYRLATRPMGTTSRLTVVRNGDEQEMEITTERAPEGDSANQIVLSGDSPFAGAKVAALSPRLAQQLNKSASRTGVVILETERGSPSARFGFRPGDIVLDVNGTQIGSVEQLQQITSADTRLWRFAVDRDGQVLRQILRY</sequence>
<dbReference type="EMBL" id="BMZO01000001">
    <property type="protein sequence ID" value="GHC63161.1"/>
    <property type="molecule type" value="Genomic_DNA"/>
</dbReference>
<accession>A0A8J3DK06</accession>
<dbReference type="InterPro" id="IPR041489">
    <property type="entry name" value="PDZ_6"/>
</dbReference>
<dbReference type="Pfam" id="PF13365">
    <property type="entry name" value="Trypsin_2"/>
    <property type="match status" value="1"/>
</dbReference>
<feature type="binding site" evidence="10">
    <location>
        <position position="136"/>
    </location>
    <ligand>
        <name>substrate</name>
    </ligand>
</feature>
<keyword evidence="5" id="KW-0677">Repeat</keyword>
<feature type="active site" description="Charge relay system" evidence="9">
    <location>
        <position position="241"/>
    </location>
</feature>
<comment type="caution">
    <text evidence="13">The sequence shown here is derived from an EMBL/GenBank/DDBJ whole genome shotgun (WGS) entry which is preliminary data.</text>
</comment>
<feature type="binding site" evidence="10">
    <location>
        <begin position="239"/>
        <end position="241"/>
    </location>
    <ligand>
        <name>substrate</name>
    </ligand>
</feature>
<dbReference type="PANTHER" id="PTHR22939:SF129">
    <property type="entry name" value="SERINE PROTEASE HTRA2, MITOCHONDRIAL"/>
    <property type="match status" value="1"/>
</dbReference>
<evidence type="ECO:0000256" key="5">
    <source>
        <dbReference type="ARBA" id="ARBA00022737"/>
    </source>
</evidence>
<comment type="similarity">
    <text evidence="2">Belongs to the peptidase S1C family.</text>
</comment>
<dbReference type="InterPro" id="IPR001940">
    <property type="entry name" value="Peptidase_S1C"/>
</dbReference>
<evidence type="ECO:0000256" key="11">
    <source>
        <dbReference type="SAM" id="SignalP"/>
    </source>
</evidence>
<evidence type="ECO:0000313" key="14">
    <source>
        <dbReference type="Proteomes" id="UP000641137"/>
    </source>
</evidence>
<organism evidence="13 14">
    <name type="scientific">Limoniibacter endophyticus</name>
    <dbReference type="NCBI Taxonomy" id="1565040"/>
    <lineage>
        <taxon>Bacteria</taxon>
        <taxon>Pseudomonadati</taxon>
        <taxon>Pseudomonadota</taxon>
        <taxon>Alphaproteobacteria</taxon>
        <taxon>Hyphomicrobiales</taxon>
        <taxon>Bartonellaceae</taxon>
        <taxon>Limoniibacter</taxon>
    </lineage>
</organism>
<reference evidence="13" key="2">
    <citation type="submission" date="2020-09" db="EMBL/GenBank/DDBJ databases">
        <authorList>
            <person name="Sun Q."/>
            <person name="Kim S."/>
        </authorList>
    </citation>
    <scope>NUCLEOTIDE SEQUENCE</scope>
    <source>
        <strain evidence="13">KCTC 42097</strain>
    </source>
</reference>
<feature type="domain" description="PDZ" evidence="12">
    <location>
        <begin position="383"/>
        <end position="461"/>
    </location>
</feature>
<evidence type="ECO:0000256" key="3">
    <source>
        <dbReference type="ARBA" id="ARBA00022670"/>
    </source>
</evidence>
<evidence type="ECO:0000256" key="7">
    <source>
        <dbReference type="ARBA" id="ARBA00022801"/>
    </source>
</evidence>